<feature type="transmembrane region" description="Helical" evidence="1">
    <location>
        <begin position="187"/>
        <end position="210"/>
    </location>
</feature>
<feature type="transmembrane region" description="Helical" evidence="1">
    <location>
        <begin position="77"/>
        <end position="97"/>
    </location>
</feature>
<sequence>MHNALLIAELSLREAVRKRLVVVLLLLTAAFLGFYLYGVFRLEGTLDQRAREAGLDGRSVNGAANLSVMYAAMFGMYLVYFLGVLMAVLSTVGAVSGDVESGVMQSVIARPISRAQLVLGRWLGFTAVNVVYVALVGAALLGGIFLITGFVPPAPLPALALILLAITLVTALTVLGSTLFTTLANGIGVFVLYGAGFAGGILGSIGTFAASPTLTTLGKVANTLMPTNALWLGASYHLQPDVLRQMGEMTRGANPFFGGAPLASGMIVWAAVYALLAVLVAMWQFSRRDL</sequence>
<feature type="transmembrane region" description="Helical" evidence="1">
    <location>
        <begin position="266"/>
        <end position="285"/>
    </location>
</feature>
<keyword evidence="1" id="KW-0812">Transmembrane</keyword>
<evidence type="ECO:0000256" key="1">
    <source>
        <dbReference type="SAM" id="Phobius"/>
    </source>
</evidence>
<protein>
    <recommendedName>
        <fullName evidence="4">ABC transporter permease</fullName>
    </recommendedName>
</protein>
<keyword evidence="3" id="KW-1185">Reference proteome</keyword>
<dbReference type="AlphaFoldDB" id="A0A016QP11"/>
<evidence type="ECO:0000313" key="3">
    <source>
        <dbReference type="Proteomes" id="UP000020492"/>
    </source>
</evidence>
<dbReference type="GO" id="GO:0005886">
    <property type="term" value="C:plasma membrane"/>
    <property type="evidence" value="ECO:0007669"/>
    <property type="project" value="UniProtKB-SubCell"/>
</dbReference>
<dbReference type="PANTHER" id="PTHR43471:SF10">
    <property type="entry name" value="SLL1107 PROTEIN"/>
    <property type="match status" value="1"/>
</dbReference>
<reference evidence="2 3" key="1">
    <citation type="submission" date="2014-03" db="EMBL/GenBank/DDBJ databases">
        <title>Draft genome sequence of Deinococcus phoenicis 1P10ME.</title>
        <authorList>
            <person name="Stepanov V.G."/>
            <person name="Vaishampayan P."/>
            <person name="Venkateswaran K."/>
            <person name="Fox G.E."/>
        </authorList>
    </citation>
    <scope>NUCLEOTIDE SEQUENCE [LARGE SCALE GENOMIC DNA]</scope>
    <source>
        <strain evidence="2 3">1P10ME</strain>
    </source>
</reference>
<dbReference type="OrthoDB" id="5146022at2"/>
<feature type="transmembrane region" description="Helical" evidence="1">
    <location>
        <begin position="20"/>
        <end position="40"/>
    </location>
</feature>
<feature type="transmembrane region" description="Helical" evidence="1">
    <location>
        <begin position="159"/>
        <end position="180"/>
    </location>
</feature>
<dbReference type="RefSeq" id="WP_034358256.1">
    <property type="nucleotide sequence ID" value="NZ_JHAC01000034.1"/>
</dbReference>
<proteinExistence type="predicted"/>
<keyword evidence="1" id="KW-1133">Transmembrane helix</keyword>
<dbReference type="PANTHER" id="PTHR43471">
    <property type="entry name" value="ABC TRANSPORTER PERMEASE"/>
    <property type="match status" value="1"/>
</dbReference>
<comment type="caution">
    <text evidence="2">The sequence shown here is derived from an EMBL/GenBank/DDBJ whole genome shotgun (WGS) entry which is preliminary data.</text>
</comment>
<organism evidence="2 3">
    <name type="scientific">Deinococcus phoenicis</name>
    <dbReference type="NCBI Taxonomy" id="1476583"/>
    <lineage>
        <taxon>Bacteria</taxon>
        <taxon>Thermotogati</taxon>
        <taxon>Deinococcota</taxon>
        <taxon>Deinococci</taxon>
        <taxon>Deinococcales</taxon>
        <taxon>Deinococcaceae</taxon>
        <taxon>Deinococcus</taxon>
    </lineage>
</organism>
<evidence type="ECO:0008006" key="4">
    <source>
        <dbReference type="Google" id="ProtNLM"/>
    </source>
</evidence>
<dbReference type="STRING" id="1476583.DEIPH_ctg035orf0035"/>
<dbReference type="Proteomes" id="UP000020492">
    <property type="component" value="Unassembled WGS sequence"/>
</dbReference>
<evidence type="ECO:0000313" key="2">
    <source>
        <dbReference type="EMBL" id="EYB67592.1"/>
    </source>
</evidence>
<dbReference type="eggNOG" id="COG1277">
    <property type="taxonomic scope" value="Bacteria"/>
</dbReference>
<gene>
    <name evidence="2" type="ORF">DEIPH_ctg035orf0035</name>
</gene>
<dbReference type="PATRIC" id="fig|1476583.3.peg.2374"/>
<dbReference type="EMBL" id="JHAC01000034">
    <property type="protein sequence ID" value="EYB67592.1"/>
    <property type="molecule type" value="Genomic_DNA"/>
</dbReference>
<accession>A0A016QP11</accession>
<dbReference type="GO" id="GO:0140359">
    <property type="term" value="F:ABC-type transporter activity"/>
    <property type="evidence" value="ECO:0007669"/>
    <property type="project" value="InterPro"/>
</dbReference>
<name>A0A016QP11_9DEIO</name>
<dbReference type="Pfam" id="PF12679">
    <property type="entry name" value="ABC2_membrane_2"/>
    <property type="match status" value="1"/>
</dbReference>
<feature type="transmembrane region" description="Helical" evidence="1">
    <location>
        <begin position="118"/>
        <end position="147"/>
    </location>
</feature>
<keyword evidence="1" id="KW-0472">Membrane</keyword>